<name>A0A2P2L3W2_RHIMU</name>
<keyword evidence="1" id="KW-0472">Membrane</keyword>
<keyword evidence="1" id="KW-1133">Transmembrane helix</keyword>
<sequence>MCQLAFATVCSAESHRYCQCQTTKLHMKESDIFTKRNRKADGILVFFPFSQIKQVHVLVGEDIMHTTVKRNSMKPLWVWLACHFLVMRLILIFTWLLVARIFFRSSSHVFWLGIFLTVLFYSLLISRSVTHH</sequence>
<dbReference type="EMBL" id="GGEC01032168">
    <property type="protein sequence ID" value="MBX12652.1"/>
    <property type="molecule type" value="Transcribed_RNA"/>
</dbReference>
<feature type="transmembrane region" description="Helical" evidence="1">
    <location>
        <begin position="76"/>
        <end position="103"/>
    </location>
</feature>
<evidence type="ECO:0000256" key="1">
    <source>
        <dbReference type="SAM" id="Phobius"/>
    </source>
</evidence>
<protein>
    <submittedName>
        <fullName evidence="2">Ubiquitin-conjugating enzyme h</fullName>
    </submittedName>
</protein>
<dbReference type="AlphaFoldDB" id="A0A2P2L3W2"/>
<evidence type="ECO:0000313" key="2">
    <source>
        <dbReference type="EMBL" id="MBX12652.1"/>
    </source>
</evidence>
<accession>A0A2P2L3W2</accession>
<proteinExistence type="predicted"/>
<reference evidence="2" key="1">
    <citation type="submission" date="2018-02" db="EMBL/GenBank/DDBJ databases">
        <title>Rhizophora mucronata_Transcriptome.</title>
        <authorList>
            <person name="Meera S.P."/>
            <person name="Sreeshan A."/>
            <person name="Augustine A."/>
        </authorList>
    </citation>
    <scope>NUCLEOTIDE SEQUENCE</scope>
    <source>
        <tissue evidence="2">Leaf</tissue>
    </source>
</reference>
<organism evidence="2">
    <name type="scientific">Rhizophora mucronata</name>
    <name type="common">Asiatic mangrove</name>
    <dbReference type="NCBI Taxonomy" id="61149"/>
    <lineage>
        <taxon>Eukaryota</taxon>
        <taxon>Viridiplantae</taxon>
        <taxon>Streptophyta</taxon>
        <taxon>Embryophyta</taxon>
        <taxon>Tracheophyta</taxon>
        <taxon>Spermatophyta</taxon>
        <taxon>Magnoliopsida</taxon>
        <taxon>eudicotyledons</taxon>
        <taxon>Gunneridae</taxon>
        <taxon>Pentapetalae</taxon>
        <taxon>rosids</taxon>
        <taxon>fabids</taxon>
        <taxon>Malpighiales</taxon>
        <taxon>Rhizophoraceae</taxon>
        <taxon>Rhizophora</taxon>
    </lineage>
</organism>
<keyword evidence="1" id="KW-0812">Transmembrane</keyword>
<feature type="transmembrane region" description="Helical" evidence="1">
    <location>
        <begin position="109"/>
        <end position="126"/>
    </location>
</feature>